<dbReference type="AlphaFoldDB" id="A0A127V906"/>
<gene>
    <name evidence="2" type="ORF">AY601_0802</name>
</gene>
<reference evidence="2 3" key="1">
    <citation type="submission" date="2016-03" db="EMBL/GenBank/DDBJ databases">
        <title>Complete genome sequence of Pedobacter cryoconitis PAMC 27485.</title>
        <authorList>
            <person name="Lee J."/>
            <person name="Kim O.-S."/>
        </authorList>
    </citation>
    <scope>NUCLEOTIDE SEQUENCE [LARGE SCALE GENOMIC DNA]</scope>
    <source>
        <strain evidence="2 3">PAMC 27485</strain>
    </source>
</reference>
<dbReference type="RefSeq" id="WP_068396754.1">
    <property type="nucleotide sequence ID" value="NZ_CP014504.1"/>
</dbReference>
<dbReference type="InterPro" id="IPR025510">
    <property type="entry name" value="DUF4397"/>
</dbReference>
<feature type="domain" description="DUF4397" evidence="1">
    <location>
        <begin position="43"/>
        <end position="159"/>
    </location>
</feature>
<accession>A0A127V906</accession>
<organism evidence="2 3">
    <name type="scientific">Pedobacter cryoconitis</name>
    <dbReference type="NCBI Taxonomy" id="188932"/>
    <lineage>
        <taxon>Bacteria</taxon>
        <taxon>Pseudomonadati</taxon>
        <taxon>Bacteroidota</taxon>
        <taxon>Sphingobacteriia</taxon>
        <taxon>Sphingobacteriales</taxon>
        <taxon>Sphingobacteriaceae</taxon>
        <taxon>Pedobacter</taxon>
    </lineage>
</organism>
<evidence type="ECO:0000313" key="2">
    <source>
        <dbReference type="EMBL" id="AMP97745.1"/>
    </source>
</evidence>
<evidence type="ECO:0000313" key="3">
    <source>
        <dbReference type="Proteomes" id="UP000071561"/>
    </source>
</evidence>
<protein>
    <recommendedName>
        <fullName evidence="1">DUF4397 domain-containing protein</fullName>
    </recommendedName>
</protein>
<sequence>MKFNLTSFSKNIKRTLVLTAITGAVLSFNACKKDSPIQQDRSALSITNASPLNDSIDFILNNRKVSSVSLPYGKTYNYFTLISGKQLGALAKAGSVETFYRSNFDLVTNQYHSLYITSQTINKADSSAFLVIKDDFTAPAAGQGKIRFINLSSNSPAYDLVIDGDTTSFKNRAFKEYTVFKNLKPAKYKVSLVNPTTKAVAATLADVEITAGNFYTIYAKGLLGATVPAKQLSITSSLHRF</sequence>
<dbReference type="Proteomes" id="UP000071561">
    <property type="component" value="Chromosome"/>
</dbReference>
<dbReference type="OrthoDB" id="9792011at2"/>
<name>A0A127V906_9SPHI</name>
<keyword evidence="3" id="KW-1185">Reference proteome</keyword>
<proteinExistence type="predicted"/>
<evidence type="ECO:0000259" key="1">
    <source>
        <dbReference type="Pfam" id="PF14344"/>
    </source>
</evidence>
<dbReference type="EMBL" id="CP014504">
    <property type="protein sequence ID" value="AMP97745.1"/>
    <property type="molecule type" value="Genomic_DNA"/>
</dbReference>
<dbReference type="KEGG" id="pcm:AY601_0802"/>
<dbReference type="Pfam" id="PF14344">
    <property type="entry name" value="DUF4397"/>
    <property type="match status" value="1"/>
</dbReference>
<dbReference type="PATRIC" id="fig|188932.3.peg.825"/>